<dbReference type="SUPFAM" id="SSF53850">
    <property type="entry name" value="Periplasmic binding protein-like II"/>
    <property type="match status" value="1"/>
</dbReference>
<protein>
    <submittedName>
        <fullName evidence="9">ABC-type polar amino acid transport system, ATPase component</fullName>
    </submittedName>
</protein>
<comment type="similarity">
    <text evidence="2">Belongs to the ABC transporter superfamily.</text>
</comment>
<dbReference type="GO" id="GO:0016887">
    <property type="term" value="F:ATP hydrolysis activity"/>
    <property type="evidence" value="ECO:0007669"/>
    <property type="project" value="InterPro"/>
</dbReference>
<keyword evidence="5" id="KW-0547">Nucleotide-binding</keyword>
<dbReference type="GO" id="GO:0005886">
    <property type="term" value="C:plasma membrane"/>
    <property type="evidence" value="ECO:0007669"/>
    <property type="project" value="UniProtKB-SubCell"/>
</dbReference>
<evidence type="ECO:0000256" key="3">
    <source>
        <dbReference type="ARBA" id="ARBA00022448"/>
    </source>
</evidence>
<gene>
    <name evidence="9" type="ORF">SAMN05661086_00262</name>
</gene>
<dbReference type="SMART" id="SM00382">
    <property type="entry name" value="AAA"/>
    <property type="match status" value="1"/>
</dbReference>
<proteinExistence type="inferred from homology"/>
<dbReference type="Pfam" id="PF00497">
    <property type="entry name" value="SBP_bac_3"/>
    <property type="match status" value="1"/>
</dbReference>
<dbReference type="PROSITE" id="PS00211">
    <property type="entry name" value="ABC_TRANSPORTER_1"/>
    <property type="match status" value="1"/>
</dbReference>
<dbReference type="Proteomes" id="UP000199659">
    <property type="component" value="Unassembled WGS sequence"/>
</dbReference>
<dbReference type="EMBL" id="FOYZ01000001">
    <property type="protein sequence ID" value="SFR57583.1"/>
    <property type="molecule type" value="Genomic_DNA"/>
</dbReference>
<evidence type="ECO:0000313" key="10">
    <source>
        <dbReference type="Proteomes" id="UP000199659"/>
    </source>
</evidence>
<dbReference type="Pfam" id="PF00005">
    <property type="entry name" value="ABC_tran"/>
    <property type="match status" value="1"/>
</dbReference>
<feature type="domain" description="ABC transporter" evidence="8">
    <location>
        <begin position="10"/>
        <end position="246"/>
    </location>
</feature>
<dbReference type="InterPro" id="IPR050086">
    <property type="entry name" value="MetN_ABC_transporter-like"/>
</dbReference>
<dbReference type="Gene3D" id="3.40.190.10">
    <property type="entry name" value="Periplasmic binding protein-like II"/>
    <property type="match status" value="2"/>
</dbReference>
<dbReference type="InterPro" id="IPR003593">
    <property type="entry name" value="AAA+_ATPase"/>
</dbReference>
<keyword evidence="3" id="KW-0813">Transport</keyword>
<dbReference type="CDD" id="cd03262">
    <property type="entry name" value="ABC_HisP_GlnQ"/>
    <property type="match status" value="1"/>
</dbReference>
<dbReference type="PROSITE" id="PS50893">
    <property type="entry name" value="ABC_TRANSPORTER_2"/>
    <property type="match status" value="1"/>
</dbReference>
<dbReference type="GO" id="GO:0005524">
    <property type="term" value="F:ATP binding"/>
    <property type="evidence" value="ECO:0007669"/>
    <property type="project" value="UniProtKB-KW"/>
</dbReference>
<keyword evidence="4" id="KW-1003">Cell membrane</keyword>
<dbReference type="AlphaFoldDB" id="A0A1I6HT25"/>
<accession>A0A1I6HT25</accession>
<evidence type="ECO:0000256" key="7">
    <source>
        <dbReference type="ARBA" id="ARBA00023136"/>
    </source>
</evidence>
<reference evidence="9 10" key="1">
    <citation type="submission" date="2016-10" db="EMBL/GenBank/DDBJ databases">
        <authorList>
            <person name="de Groot N.N."/>
        </authorList>
    </citation>
    <scope>NUCLEOTIDE SEQUENCE [LARGE SCALE GENOMIC DNA]</scope>
    <source>
        <strain evidence="9 10">743A</strain>
    </source>
</reference>
<evidence type="ECO:0000256" key="6">
    <source>
        <dbReference type="ARBA" id="ARBA00022840"/>
    </source>
</evidence>
<dbReference type="Gene3D" id="3.40.50.300">
    <property type="entry name" value="P-loop containing nucleotide triphosphate hydrolases"/>
    <property type="match status" value="1"/>
</dbReference>
<dbReference type="InterPro" id="IPR027417">
    <property type="entry name" value="P-loop_NTPase"/>
</dbReference>
<comment type="subcellular location">
    <subcellularLocation>
        <location evidence="1">Cell membrane</location>
        <topology evidence="1">Peripheral membrane protein</topology>
    </subcellularLocation>
</comment>
<dbReference type="STRING" id="37658.SAMN05661086_00262"/>
<dbReference type="PANTHER" id="PTHR43166">
    <property type="entry name" value="AMINO ACID IMPORT ATP-BINDING PROTEIN"/>
    <property type="match status" value="1"/>
</dbReference>
<evidence type="ECO:0000259" key="8">
    <source>
        <dbReference type="PROSITE" id="PS50893"/>
    </source>
</evidence>
<organism evidence="9 10">
    <name type="scientific">Anaeromicropila populeti</name>
    <dbReference type="NCBI Taxonomy" id="37658"/>
    <lineage>
        <taxon>Bacteria</taxon>
        <taxon>Bacillati</taxon>
        <taxon>Bacillota</taxon>
        <taxon>Clostridia</taxon>
        <taxon>Lachnospirales</taxon>
        <taxon>Lachnospiraceae</taxon>
        <taxon>Anaeromicropila</taxon>
    </lineage>
</organism>
<dbReference type="OrthoDB" id="9804199at2"/>
<evidence type="ECO:0000256" key="2">
    <source>
        <dbReference type="ARBA" id="ARBA00005417"/>
    </source>
</evidence>
<sequence length="502" mass="57143">MSAVDKREIIKIKNVNKSYGDVQVLKNIDLEVYNGEVLVLLGPSGSGKSTLLKIINGLENIQTGEVLINEEVYNCKNGVAVSGKKRAEVGMVFQQYNLYPHMTVLDNVTLAVRKVKKKTKEDAMAIAIPILRKVGLEEKIHFYPSQLSGGEQQRVAIVRSLAMQPKVMLFDEPTSALDVELINEVLDTLIQLSKDGMTMVVVTHELSFARRVATRVAFLDKGELIEIGKPHDIIMHPKMERTKLFMNKIHNERSRLYDIKKRGSINIGIVDNAPPMCFHEKGGELIGFDVDLAHSIARRLNVTLNLILLKNENRMDYILANKVDACIAKLNHTKSRDKMIDFSVSYLQDCKKILMYKDNIKSIRDLAGKDIAYSIGTSTANEIESCFKKCNLEKPNFIAYSSDAQAFEAMKNKLVEGYASDEIIGNYFITTEIDKEEFQYHPEVCCYSYFSIGVSENDSQWLNELNNILLDIYDTGDYEKIFNTWFKTKDKKFLRPFEKWDV</sequence>
<keyword evidence="10" id="KW-1185">Reference proteome</keyword>
<name>A0A1I6HT25_9FIRM</name>
<evidence type="ECO:0000256" key="4">
    <source>
        <dbReference type="ARBA" id="ARBA00022475"/>
    </source>
</evidence>
<dbReference type="PANTHER" id="PTHR43166:SF9">
    <property type="entry name" value="GLUTAMATE_ASPARTATE IMPORT ATP-BINDING PROTEIN GLTL"/>
    <property type="match status" value="1"/>
</dbReference>
<dbReference type="InterPro" id="IPR001638">
    <property type="entry name" value="Solute-binding_3/MltF_N"/>
</dbReference>
<dbReference type="SMART" id="SM00062">
    <property type="entry name" value="PBPb"/>
    <property type="match status" value="1"/>
</dbReference>
<keyword evidence="6" id="KW-0067">ATP-binding</keyword>
<evidence type="ECO:0000256" key="1">
    <source>
        <dbReference type="ARBA" id="ARBA00004202"/>
    </source>
</evidence>
<dbReference type="SUPFAM" id="SSF52540">
    <property type="entry name" value="P-loop containing nucleoside triphosphate hydrolases"/>
    <property type="match status" value="1"/>
</dbReference>
<dbReference type="InterPro" id="IPR003439">
    <property type="entry name" value="ABC_transporter-like_ATP-bd"/>
</dbReference>
<evidence type="ECO:0000313" key="9">
    <source>
        <dbReference type="EMBL" id="SFR57583.1"/>
    </source>
</evidence>
<evidence type="ECO:0000256" key="5">
    <source>
        <dbReference type="ARBA" id="ARBA00022741"/>
    </source>
</evidence>
<dbReference type="InterPro" id="IPR017871">
    <property type="entry name" value="ABC_transporter-like_CS"/>
</dbReference>
<keyword evidence="7" id="KW-0472">Membrane</keyword>